<gene>
    <name evidence="12" type="ORF">ACHHYP_10799</name>
</gene>
<dbReference type="CDD" id="cd08215">
    <property type="entry name" value="STKc_Nek"/>
    <property type="match status" value="1"/>
</dbReference>
<dbReference type="SMART" id="SM00220">
    <property type="entry name" value="S_TKc"/>
    <property type="match status" value="1"/>
</dbReference>
<comment type="catalytic activity">
    <reaction evidence="8">
        <text>L-seryl-[protein] + ATP = O-phospho-L-seryl-[protein] + ADP + H(+)</text>
        <dbReference type="Rhea" id="RHEA:17989"/>
        <dbReference type="Rhea" id="RHEA-COMP:9863"/>
        <dbReference type="Rhea" id="RHEA-COMP:11604"/>
        <dbReference type="ChEBI" id="CHEBI:15378"/>
        <dbReference type="ChEBI" id="CHEBI:29999"/>
        <dbReference type="ChEBI" id="CHEBI:30616"/>
        <dbReference type="ChEBI" id="CHEBI:83421"/>
        <dbReference type="ChEBI" id="CHEBI:456216"/>
        <dbReference type="EC" id="2.7.11.1"/>
    </reaction>
</comment>
<evidence type="ECO:0000256" key="4">
    <source>
        <dbReference type="ARBA" id="ARBA00022741"/>
    </source>
</evidence>
<dbReference type="STRING" id="1202772.A0A1V9YKL0"/>
<evidence type="ECO:0000256" key="1">
    <source>
        <dbReference type="ARBA" id="ARBA00012513"/>
    </source>
</evidence>
<feature type="binding site" evidence="9">
    <location>
        <position position="34"/>
    </location>
    <ligand>
        <name>ATP</name>
        <dbReference type="ChEBI" id="CHEBI:30616"/>
    </ligand>
</feature>
<dbReference type="Gene3D" id="3.30.200.20">
    <property type="entry name" value="Phosphorylase Kinase, domain 1"/>
    <property type="match status" value="1"/>
</dbReference>
<dbReference type="InterPro" id="IPR011009">
    <property type="entry name" value="Kinase-like_dom_sf"/>
</dbReference>
<dbReference type="EC" id="2.7.11.1" evidence="1"/>
<evidence type="ECO:0000259" key="11">
    <source>
        <dbReference type="PROSITE" id="PS50011"/>
    </source>
</evidence>
<dbReference type="SUPFAM" id="SSF56112">
    <property type="entry name" value="Protein kinase-like (PK-like)"/>
    <property type="match status" value="1"/>
</dbReference>
<keyword evidence="13" id="KW-1185">Reference proteome</keyword>
<dbReference type="PROSITE" id="PS00108">
    <property type="entry name" value="PROTEIN_KINASE_ST"/>
    <property type="match status" value="1"/>
</dbReference>
<protein>
    <recommendedName>
        <fullName evidence="1">non-specific serine/threonine protein kinase</fullName>
        <ecNumber evidence="1">2.7.11.1</ecNumber>
    </recommendedName>
</protein>
<proteinExistence type="predicted"/>
<dbReference type="PROSITE" id="PS50011">
    <property type="entry name" value="PROTEIN_KINASE_DOM"/>
    <property type="match status" value="1"/>
</dbReference>
<feature type="domain" description="Protein kinase" evidence="11">
    <location>
        <begin position="4"/>
        <end position="269"/>
    </location>
</feature>
<dbReference type="PANTHER" id="PTHR44899">
    <property type="entry name" value="CAMK FAMILY PROTEIN KINASE"/>
    <property type="match status" value="1"/>
</dbReference>
<organism evidence="12 13">
    <name type="scientific">Achlya hypogyna</name>
    <name type="common">Oomycete</name>
    <name type="synonym">Protoachlya hypogyna</name>
    <dbReference type="NCBI Taxonomy" id="1202772"/>
    <lineage>
        <taxon>Eukaryota</taxon>
        <taxon>Sar</taxon>
        <taxon>Stramenopiles</taxon>
        <taxon>Oomycota</taxon>
        <taxon>Saprolegniomycetes</taxon>
        <taxon>Saprolegniales</taxon>
        <taxon>Achlyaceae</taxon>
        <taxon>Achlya</taxon>
    </lineage>
</organism>
<dbReference type="Gene3D" id="1.10.510.10">
    <property type="entry name" value="Transferase(Phosphotransferase) domain 1"/>
    <property type="match status" value="1"/>
</dbReference>
<feature type="coiled-coil region" evidence="10">
    <location>
        <begin position="334"/>
        <end position="361"/>
    </location>
</feature>
<keyword evidence="10" id="KW-0175">Coiled coil</keyword>
<dbReference type="InterPro" id="IPR008271">
    <property type="entry name" value="Ser/Thr_kinase_AS"/>
</dbReference>
<dbReference type="Proteomes" id="UP000243579">
    <property type="component" value="Unassembled WGS sequence"/>
</dbReference>
<comment type="caution">
    <text evidence="12">The sequence shown here is derived from an EMBL/GenBank/DDBJ whole genome shotgun (WGS) entry which is preliminary data.</text>
</comment>
<evidence type="ECO:0000256" key="2">
    <source>
        <dbReference type="ARBA" id="ARBA00022527"/>
    </source>
</evidence>
<dbReference type="AlphaFoldDB" id="A0A1V9YKL0"/>
<dbReference type="GO" id="GO:0005524">
    <property type="term" value="F:ATP binding"/>
    <property type="evidence" value="ECO:0007669"/>
    <property type="project" value="UniProtKB-UniRule"/>
</dbReference>
<dbReference type="FunFam" id="1.10.510.10:FF:000172">
    <property type="entry name" value="serine/threonine-protein kinase Nek1 isoform X1"/>
    <property type="match status" value="1"/>
</dbReference>
<dbReference type="Pfam" id="PF00069">
    <property type="entry name" value="Pkinase"/>
    <property type="match status" value="1"/>
</dbReference>
<evidence type="ECO:0000256" key="6">
    <source>
        <dbReference type="ARBA" id="ARBA00022840"/>
    </source>
</evidence>
<evidence type="ECO:0000256" key="8">
    <source>
        <dbReference type="ARBA" id="ARBA00048679"/>
    </source>
</evidence>
<keyword evidence="6 9" id="KW-0067">ATP-binding</keyword>
<evidence type="ECO:0000313" key="12">
    <source>
        <dbReference type="EMBL" id="OQR86260.1"/>
    </source>
</evidence>
<reference evidence="12 13" key="1">
    <citation type="journal article" date="2014" name="Genome Biol. Evol.">
        <title>The secreted proteins of Achlya hypogyna and Thraustotheca clavata identify the ancestral oomycete secretome and reveal gene acquisitions by horizontal gene transfer.</title>
        <authorList>
            <person name="Misner I."/>
            <person name="Blouin N."/>
            <person name="Leonard G."/>
            <person name="Richards T.A."/>
            <person name="Lane C.E."/>
        </authorList>
    </citation>
    <scope>NUCLEOTIDE SEQUENCE [LARGE SCALE GENOMIC DNA]</scope>
    <source>
        <strain evidence="12 13">ATCC 48635</strain>
    </source>
</reference>
<dbReference type="GO" id="GO:0004674">
    <property type="term" value="F:protein serine/threonine kinase activity"/>
    <property type="evidence" value="ECO:0007669"/>
    <property type="project" value="UniProtKB-KW"/>
</dbReference>
<name>A0A1V9YKL0_ACHHY</name>
<accession>A0A1V9YKL0</accession>
<evidence type="ECO:0000256" key="7">
    <source>
        <dbReference type="ARBA" id="ARBA00047899"/>
    </source>
</evidence>
<evidence type="ECO:0000256" key="10">
    <source>
        <dbReference type="SAM" id="Coils"/>
    </source>
</evidence>
<dbReference type="InterPro" id="IPR000719">
    <property type="entry name" value="Prot_kinase_dom"/>
</dbReference>
<evidence type="ECO:0000256" key="9">
    <source>
        <dbReference type="PROSITE-ProRule" id="PRU10141"/>
    </source>
</evidence>
<keyword evidence="4 9" id="KW-0547">Nucleotide-binding</keyword>
<keyword evidence="5 12" id="KW-0418">Kinase</keyword>
<dbReference type="PROSITE" id="PS00107">
    <property type="entry name" value="PROTEIN_KINASE_ATP"/>
    <property type="match status" value="1"/>
</dbReference>
<keyword evidence="3" id="KW-0808">Transferase</keyword>
<dbReference type="InterPro" id="IPR017441">
    <property type="entry name" value="Protein_kinase_ATP_BS"/>
</dbReference>
<evidence type="ECO:0000313" key="13">
    <source>
        <dbReference type="Proteomes" id="UP000243579"/>
    </source>
</evidence>
<dbReference type="EMBL" id="JNBR01001522">
    <property type="protein sequence ID" value="OQR86260.1"/>
    <property type="molecule type" value="Genomic_DNA"/>
</dbReference>
<comment type="catalytic activity">
    <reaction evidence="7">
        <text>L-threonyl-[protein] + ATP = O-phospho-L-threonyl-[protein] + ADP + H(+)</text>
        <dbReference type="Rhea" id="RHEA:46608"/>
        <dbReference type="Rhea" id="RHEA-COMP:11060"/>
        <dbReference type="Rhea" id="RHEA-COMP:11605"/>
        <dbReference type="ChEBI" id="CHEBI:15378"/>
        <dbReference type="ChEBI" id="CHEBI:30013"/>
        <dbReference type="ChEBI" id="CHEBI:30616"/>
        <dbReference type="ChEBI" id="CHEBI:61977"/>
        <dbReference type="ChEBI" id="CHEBI:456216"/>
        <dbReference type="EC" id="2.7.11.1"/>
    </reaction>
</comment>
<dbReference type="OrthoDB" id="248923at2759"/>
<evidence type="ECO:0000256" key="3">
    <source>
        <dbReference type="ARBA" id="ARBA00022679"/>
    </source>
</evidence>
<sequence length="725" mass="80026">MDKYRKLERIGKGSFGAAYLAEKKGDPVNKYVIKEIQIDPRDQQAAIREARLLGALDHPNIIASKESFMLPGNKIMCIVTEYADGGDLRQRLKHCIADGRRMTEETILDIFVQMCLALKHVHDRKILHRDIKPENVFLMQSNVVKLGDFGVAKVLSNTLACADTQTGTPYYTSPEICVGKRYNHKTDVWSLGCVLYEMITLTHAFNGPNQRQLFANIAHGAYDTAPLSCVSPRLSVLVQDMLKKQPRDRPSVNTILKRALIRDRIQSFLSAQEMRDELNHTVLHGQHIFRRKAPQPSSPRAMKQPPPPPIPQAYVRPMLARPVRGYAAPTAAVRQRQENLAQRKQAAARSAEAKLAQERKARLVAAANAKRLQDKKVRCRSSRTLIGPQDVGPKKPVAQDVASRVAIFNAQWERQKLDLFANLPVAAPKSAPVKGSAVVDFKQKLEEKKQKLLAAQEARDRRARAQDDTAVELGPKYVYPSERERLRLKMCDDIRAKKRLLKGKCALEDPVILVQALKPPPPPIDGSLDTMNVGGAATVATAADTGATTEAEKDAPATTPGPNVEVMIAPDTMHYGSTVGSMAGALSPRKPTLYVEIEPLDEEAAAAFRVEEVGADPVATAARRHNELEYERMVLQMKSIVEASVPLEDEDDSSSDDDEVLPPFEVPLRLRLPVATFEQASTLTAALLQDAAFKAQVRALLRGEAPSAANASALILAQFIREITL</sequence>
<dbReference type="InterPro" id="IPR051131">
    <property type="entry name" value="NEK_Ser/Thr_kinase_NIMA"/>
</dbReference>
<keyword evidence="2" id="KW-0723">Serine/threonine-protein kinase</keyword>
<dbReference type="PANTHER" id="PTHR44899:SF3">
    <property type="entry name" value="SERINE_THREONINE-PROTEIN KINASE NEK1"/>
    <property type="match status" value="1"/>
</dbReference>
<evidence type="ECO:0000256" key="5">
    <source>
        <dbReference type="ARBA" id="ARBA00022777"/>
    </source>
</evidence>